<feature type="domain" description="TRAF-type" evidence="6">
    <location>
        <begin position="101"/>
        <end position="148"/>
    </location>
</feature>
<dbReference type="SUPFAM" id="SSF57850">
    <property type="entry name" value="RING/U-box"/>
    <property type="match status" value="1"/>
</dbReference>
<keyword evidence="7" id="KW-1185">Reference proteome</keyword>
<evidence type="ECO:0000256" key="5">
    <source>
        <dbReference type="SAM" id="MobiDB-lite"/>
    </source>
</evidence>
<dbReference type="AlphaFoldDB" id="A0A1I8H013"/>
<name>A0A1I8H013_9PLAT</name>
<reference evidence="8" key="1">
    <citation type="submission" date="2016-11" db="UniProtKB">
        <authorList>
            <consortium name="WormBaseParasite"/>
        </authorList>
    </citation>
    <scope>IDENTIFICATION</scope>
</reference>
<evidence type="ECO:0000256" key="2">
    <source>
        <dbReference type="ARBA" id="ARBA00022771"/>
    </source>
</evidence>
<dbReference type="InterPro" id="IPR013083">
    <property type="entry name" value="Znf_RING/FYVE/PHD"/>
</dbReference>
<dbReference type="GO" id="GO:0008270">
    <property type="term" value="F:zinc ion binding"/>
    <property type="evidence" value="ECO:0007669"/>
    <property type="project" value="UniProtKB-KW"/>
</dbReference>
<organism evidence="7 8">
    <name type="scientific">Macrostomum lignano</name>
    <dbReference type="NCBI Taxonomy" id="282301"/>
    <lineage>
        <taxon>Eukaryota</taxon>
        <taxon>Metazoa</taxon>
        <taxon>Spiralia</taxon>
        <taxon>Lophotrochozoa</taxon>
        <taxon>Platyhelminthes</taxon>
        <taxon>Rhabditophora</taxon>
        <taxon>Macrostomorpha</taxon>
        <taxon>Macrostomida</taxon>
        <taxon>Macrostomidae</taxon>
        <taxon>Macrostomum</taxon>
    </lineage>
</organism>
<dbReference type="InterPro" id="IPR001293">
    <property type="entry name" value="Znf_TRAF"/>
</dbReference>
<dbReference type="Gene3D" id="3.30.40.10">
    <property type="entry name" value="Zinc/RING finger domain, C3HC4 (zinc finger)"/>
    <property type="match status" value="2"/>
</dbReference>
<evidence type="ECO:0000259" key="6">
    <source>
        <dbReference type="PROSITE" id="PS50145"/>
    </source>
</evidence>
<dbReference type="PROSITE" id="PS50145">
    <property type="entry name" value="ZF_TRAF"/>
    <property type="match status" value="1"/>
</dbReference>
<accession>A0A1I8H013</accession>
<protein>
    <submittedName>
        <fullName evidence="8">TRAF-type domain-containing protein</fullName>
    </submittedName>
</protein>
<proteinExistence type="predicted"/>
<dbReference type="PANTHER" id="PTHR10131:SF94">
    <property type="entry name" value="TNF RECEPTOR-ASSOCIATED FACTOR 4"/>
    <property type="match status" value="1"/>
</dbReference>
<feature type="compositionally biased region" description="Polar residues" evidence="5">
    <location>
        <begin position="293"/>
        <end position="311"/>
    </location>
</feature>
<feature type="zinc finger region" description="TRAF-type" evidence="4">
    <location>
        <begin position="101"/>
        <end position="148"/>
    </location>
</feature>
<evidence type="ECO:0000256" key="4">
    <source>
        <dbReference type="PROSITE-ProRule" id="PRU00207"/>
    </source>
</evidence>
<evidence type="ECO:0000256" key="1">
    <source>
        <dbReference type="ARBA" id="ARBA00022723"/>
    </source>
</evidence>
<evidence type="ECO:0000313" key="7">
    <source>
        <dbReference type="Proteomes" id="UP000095280"/>
    </source>
</evidence>
<evidence type="ECO:0000313" key="8">
    <source>
        <dbReference type="WBParaSite" id="maker-uti_cns_0003919-snap-gene-0.5-mRNA-1"/>
    </source>
</evidence>
<feature type="region of interest" description="Disordered" evidence="5">
    <location>
        <begin position="293"/>
        <end position="320"/>
    </location>
</feature>
<dbReference type="WBParaSite" id="maker-uti_cns_0003919-snap-gene-0.5-mRNA-1">
    <property type="protein sequence ID" value="maker-uti_cns_0003919-snap-gene-0.5-mRNA-1"/>
    <property type="gene ID" value="maker-uti_cns_0003919-snap-gene-0.5"/>
</dbReference>
<keyword evidence="1 4" id="KW-0479">Metal-binding</keyword>
<dbReference type="Proteomes" id="UP000095280">
    <property type="component" value="Unplaced"/>
</dbReference>
<keyword evidence="2 4" id="KW-0863">Zinc-finger</keyword>
<keyword evidence="3 4" id="KW-0862">Zinc</keyword>
<dbReference type="PANTHER" id="PTHR10131">
    <property type="entry name" value="TNF RECEPTOR ASSOCIATED FACTOR"/>
    <property type="match status" value="1"/>
</dbReference>
<sequence>VKCSACGCVLESPVCLPCSGQHLVCSTCLLRKSTGRQKLFRCPSCHDRIVLDNSGEDSSLEQLLNGKGVPNWIRVELASLRLSCPKRCGSTGLRLSELGRHFGANCGKTEVACGHAGCAKVYRRELAEQHDSECPFKRVECRVCKKQMLNKDLMAHQLKARCHDLELKLARKQCMKQCNKDVLEHYRLLREHSLVTMQEFRRTELCHLERMGVQGFARRQPLPHLTAVASLNSCDAMKRCERCRRVFNCDSNHETACRWHGGGLCLACGKPSHTPGCILSAHREFLPPLLSATRRQQQHQSNRGNASSYEAASTAAPISV</sequence>
<evidence type="ECO:0000256" key="3">
    <source>
        <dbReference type="ARBA" id="ARBA00022833"/>
    </source>
</evidence>